<evidence type="ECO:0000313" key="7">
    <source>
        <dbReference type="EMBL" id="MCD7458213.1"/>
    </source>
</evidence>
<name>A0ABS8SH16_DATST</name>
<comment type="subcellular location">
    <subcellularLocation>
        <location evidence="1">Nucleus</location>
    </subcellularLocation>
</comment>
<dbReference type="PRINTS" id="PR00404">
    <property type="entry name" value="MADSDOMAIN"/>
</dbReference>
<dbReference type="PROSITE" id="PS50066">
    <property type="entry name" value="MADS_BOX_2"/>
    <property type="match status" value="1"/>
</dbReference>
<dbReference type="PANTHER" id="PTHR11945:SF535">
    <property type="entry name" value="AGAMOUS-LIKE MADS-BOX PROTEIN AGL29"/>
    <property type="match status" value="1"/>
</dbReference>
<feature type="domain" description="MADS-box" evidence="6">
    <location>
        <begin position="1"/>
        <end position="54"/>
    </location>
</feature>
<dbReference type="SUPFAM" id="SSF55455">
    <property type="entry name" value="SRF-like"/>
    <property type="match status" value="1"/>
</dbReference>
<dbReference type="Pfam" id="PF00319">
    <property type="entry name" value="SRF-TF"/>
    <property type="match status" value="1"/>
</dbReference>
<dbReference type="Proteomes" id="UP000823775">
    <property type="component" value="Unassembled WGS sequence"/>
</dbReference>
<protein>
    <recommendedName>
        <fullName evidence="6">MADS-box domain-containing protein</fullName>
    </recommendedName>
</protein>
<proteinExistence type="predicted"/>
<accession>A0ABS8SH16</accession>
<dbReference type="InterPro" id="IPR002100">
    <property type="entry name" value="TF_MADSbox"/>
</dbReference>
<keyword evidence="4" id="KW-0804">Transcription</keyword>
<evidence type="ECO:0000259" key="6">
    <source>
        <dbReference type="PROSITE" id="PS50066"/>
    </source>
</evidence>
<evidence type="ECO:0000313" key="8">
    <source>
        <dbReference type="Proteomes" id="UP000823775"/>
    </source>
</evidence>
<evidence type="ECO:0000256" key="2">
    <source>
        <dbReference type="ARBA" id="ARBA00023015"/>
    </source>
</evidence>
<dbReference type="SMART" id="SM00432">
    <property type="entry name" value="MADS"/>
    <property type="match status" value="1"/>
</dbReference>
<comment type="caution">
    <text evidence="7">The sequence shown here is derived from an EMBL/GenBank/DDBJ whole genome shotgun (WGS) entry which is preliminary data.</text>
</comment>
<organism evidence="7 8">
    <name type="scientific">Datura stramonium</name>
    <name type="common">Jimsonweed</name>
    <name type="synonym">Common thornapple</name>
    <dbReference type="NCBI Taxonomy" id="4076"/>
    <lineage>
        <taxon>Eukaryota</taxon>
        <taxon>Viridiplantae</taxon>
        <taxon>Streptophyta</taxon>
        <taxon>Embryophyta</taxon>
        <taxon>Tracheophyta</taxon>
        <taxon>Spermatophyta</taxon>
        <taxon>Magnoliopsida</taxon>
        <taxon>eudicotyledons</taxon>
        <taxon>Gunneridae</taxon>
        <taxon>Pentapetalae</taxon>
        <taxon>asterids</taxon>
        <taxon>lamiids</taxon>
        <taxon>Solanales</taxon>
        <taxon>Solanaceae</taxon>
        <taxon>Solanoideae</taxon>
        <taxon>Datureae</taxon>
        <taxon>Datura</taxon>
    </lineage>
</organism>
<evidence type="ECO:0000256" key="4">
    <source>
        <dbReference type="ARBA" id="ARBA00023163"/>
    </source>
</evidence>
<evidence type="ECO:0000256" key="5">
    <source>
        <dbReference type="ARBA" id="ARBA00023242"/>
    </source>
</evidence>
<dbReference type="PANTHER" id="PTHR11945">
    <property type="entry name" value="MADS BOX PROTEIN"/>
    <property type="match status" value="1"/>
</dbReference>
<evidence type="ECO:0000256" key="3">
    <source>
        <dbReference type="ARBA" id="ARBA00023125"/>
    </source>
</evidence>
<dbReference type="Gene3D" id="3.40.1810.10">
    <property type="entry name" value="Transcription factor, MADS-box"/>
    <property type="match status" value="1"/>
</dbReference>
<gene>
    <name evidence="7" type="ORF">HAX54_037556</name>
</gene>
<dbReference type="EMBL" id="JACEIK010000504">
    <property type="protein sequence ID" value="MCD7458213.1"/>
    <property type="molecule type" value="Genomic_DNA"/>
</dbReference>
<keyword evidence="2" id="KW-0805">Transcription regulation</keyword>
<sequence>MKLIESREARIVTFSKRKRGLFKKADALSTLTGADVGVLLFSPTGKPHFYGSTSIDKIIDKFLELKLDDREQDHVDVGKSNVFEAFEDLCKEVQALDEKEKERIRMYKVMHPGSEIPPDKQRLEHLVAIKLRLDKVRKETKSCIQDKPFKFDLNVVPEPDEEESY</sequence>
<keyword evidence="8" id="KW-1185">Reference proteome</keyword>
<evidence type="ECO:0000256" key="1">
    <source>
        <dbReference type="ARBA" id="ARBA00004123"/>
    </source>
</evidence>
<keyword evidence="5" id="KW-0539">Nucleus</keyword>
<keyword evidence="3" id="KW-0238">DNA-binding</keyword>
<reference evidence="7 8" key="1">
    <citation type="journal article" date="2021" name="BMC Genomics">
        <title>Datura genome reveals duplications of psychoactive alkaloid biosynthetic genes and high mutation rate following tissue culture.</title>
        <authorList>
            <person name="Rajewski A."/>
            <person name="Carter-House D."/>
            <person name="Stajich J."/>
            <person name="Litt A."/>
        </authorList>
    </citation>
    <scope>NUCLEOTIDE SEQUENCE [LARGE SCALE GENOMIC DNA]</scope>
    <source>
        <strain evidence="7">AR-01</strain>
    </source>
</reference>
<dbReference type="InterPro" id="IPR036879">
    <property type="entry name" value="TF_MADSbox_sf"/>
</dbReference>